<evidence type="ECO:0000313" key="2">
    <source>
        <dbReference type="Proteomes" id="UP001057402"/>
    </source>
</evidence>
<reference evidence="2" key="1">
    <citation type="journal article" date="2023" name="Front. Plant Sci.">
        <title>Chromosomal-level genome assembly of Melastoma candidum provides insights into trichome evolution.</title>
        <authorList>
            <person name="Zhong Y."/>
            <person name="Wu W."/>
            <person name="Sun C."/>
            <person name="Zou P."/>
            <person name="Liu Y."/>
            <person name="Dai S."/>
            <person name="Zhou R."/>
        </authorList>
    </citation>
    <scope>NUCLEOTIDE SEQUENCE [LARGE SCALE GENOMIC DNA]</scope>
</reference>
<evidence type="ECO:0000313" key="1">
    <source>
        <dbReference type="EMBL" id="KAI4321046.1"/>
    </source>
</evidence>
<gene>
    <name evidence="1" type="ORF">MLD38_034469</name>
</gene>
<dbReference type="Proteomes" id="UP001057402">
    <property type="component" value="Chromosome 10"/>
</dbReference>
<keyword evidence="2" id="KW-1185">Reference proteome</keyword>
<dbReference type="EMBL" id="CM042889">
    <property type="protein sequence ID" value="KAI4321046.1"/>
    <property type="molecule type" value="Genomic_DNA"/>
</dbReference>
<proteinExistence type="predicted"/>
<comment type="caution">
    <text evidence="1">The sequence shown here is derived from an EMBL/GenBank/DDBJ whole genome shotgun (WGS) entry which is preliminary data.</text>
</comment>
<name>A0ACB9MDP3_9MYRT</name>
<accession>A0ACB9MDP3</accession>
<sequence>MRNNDPRSLLDDPTHSMDSQGSLSCLPSLVNMPISIRALVAKIASAGASVPVSLRVTSLAVVTAIVPLVAMPLIAFNALALLSFVVMFAVLISEWNYSRGISGRFGQLPPGPKPWPIVGCLPEMLKNKPVFRWVHRIMKEMETEIACIRIGSIHVITVSCPTIAKEFLKKQDAVFASRQQSMAARTFSSGYMSATLAPYGDQWKKMRRVVISEIISPARLAWLQDKRIEEADNLVRYVLAQCAASRDINIRDLTRHYGGNVMRRMTFGKRNFGKGTPDGGPGIEEEEHIHALFTGLAHVFAYCVSDYFPYLEGLDLDGHEKIVKEASKTIKKYQDPVIDQRIRECRQSGKGDEKEPRDLLDIFISLKDSKGLPLLNGDEIKAQITEIMMGGVDNTWNATEWAMAEMINQPEILRKAVEEVDRVVGKNRLVQESDIPRLNYIKACLRESLRLHPVAAFNVPHVAMSDTTIAGYFIPKGSQVLVSRIGLGRNPKVWDEPLKFNPERHLGDGCAELTLAEPELRFLSFSTGRRGCPGAYLGTLMTVMLLARLVQGFSWENSPQDSEIDLSESDHHLSLKNPLTIRGRPRLPPHVYP</sequence>
<protein>
    <submittedName>
        <fullName evidence="1">Uncharacterized protein</fullName>
    </submittedName>
</protein>
<organism evidence="1 2">
    <name type="scientific">Melastoma candidum</name>
    <dbReference type="NCBI Taxonomy" id="119954"/>
    <lineage>
        <taxon>Eukaryota</taxon>
        <taxon>Viridiplantae</taxon>
        <taxon>Streptophyta</taxon>
        <taxon>Embryophyta</taxon>
        <taxon>Tracheophyta</taxon>
        <taxon>Spermatophyta</taxon>
        <taxon>Magnoliopsida</taxon>
        <taxon>eudicotyledons</taxon>
        <taxon>Gunneridae</taxon>
        <taxon>Pentapetalae</taxon>
        <taxon>rosids</taxon>
        <taxon>malvids</taxon>
        <taxon>Myrtales</taxon>
        <taxon>Melastomataceae</taxon>
        <taxon>Melastomatoideae</taxon>
        <taxon>Melastomateae</taxon>
        <taxon>Melastoma</taxon>
    </lineage>
</organism>